<protein>
    <submittedName>
        <fullName evidence="2">Uncharacterized protein</fullName>
    </submittedName>
</protein>
<sequence length="208" mass="23304">MNCLGSLGPSSTWASSPIELGWSKDYSGGKIQPLLGLGHPINLGFVQLARFKSDRVQQGIPAFLQKNRSNRKIRRVGLHNEFLQGIWQQQNRGTRQSILEALERHLIIEANDVPNILDLTKTKQTLTPATLQLLTAEDLQDQPNVTKMIGLGSRDINKNIIQVDLDKIVNELPKDERLPQQFSSDENPAEGRSSRKNKLHEENQSTPG</sequence>
<evidence type="ECO:0000313" key="2">
    <source>
        <dbReference type="EMBL" id="PLW37070.1"/>
    </source>
</evidence>
<organism evidence="2 3">
    <name type="scientific">Puccinia coronata f. sp. avenae</name>
    <dbReference type="NCBI Taxonomy" id="200324"/>
    <lineage>
        <taxon>Eukaryota</taxon>
        <taxon>Fungi</taxon>
        <taxon>Dikarya</taxon>
        <taxon>Basidiomycota</taxon>
        <taxon>Pucciniomycotina</taxon>
        <taxon>Pucciniomycetes</taxon>
        <taxon>Pucciniales</taxon>
        <taxon>Pucciniaceae</taxon>
        <taxon>Puccinia</taxon>
    </lineage>
</organism>
<accession>A0A2N5UH62</accession>
<reference evidence="2 3" key="1">
    <citation type="submission" date="2017-11" db="EMBL/GenBank/DDBJ databases">
        <title>De novo assembly and phasing of dikaryotic genomes from two isolates of Puccinia coronata f. sp. avenae, the causal agent of oat crown rust.</title>
        <authorList>
            <person name="Miller M.E."/>
            <person name="Zhang Y."/>
            <person name="Omidvar V."/>
            <person name="Sperschneider J."/>
            <person name="Schwessinger B."/>
            <person name="Raley C."/>
            <person name="Palmer J.M."/>
            <person name="Garnica D."/>
            <person name="Upadhyaya N."/>
            <person name="Rathjen J."/>
            <person name="Taylor J.M."/>
            <person name="Park R.F."/>
            <person name="Dodds P.N."/>
            <person name="Hirsch C.D."/>
            <person name="Kianian S.F."/>
            <person name="Figueroa M."/>
        </authorList>
    </citation>
    <scope>NUCLEOTIDE SEQUENCE [LARGE SCALE GENOMIC DNA]</scope>
    <source>
        <strain evidence="2">12SD80</strain>
    </source>
</reference>
<dbReference type="EMBL" id="PGCI01000149">
    <property type="protein sequence ID" value="PLW37070.1"/>
    <property type="molecule type" value="Genomic_DNA"/>
</dbReference>
<feature type="compositionally biased region" description="Basic and acidic residues" evidence="1">
    <location>
        <begin position="199"/>
        <end position="208"/>
    </location>
</feature>
<name>A0A2N5UH62_9BASI</name>
<comment type="caution">
    <text evidence="2">The sequence shown here is derived from an EMBL/GenBank/DDBJ whole genome shotgun (WGS) entry which is preliminary data.</text>
</comment>
<evidence type="ECO:0000256" key="1">
    <source>
        <dbReference type="SAM" id="MobiDB-lite"/>
    </source>
</evidence>
<proteinExistence type="predicted"/>
<evidence type="ECO:0000313" key="3">
    <source>
        <dbReference type="Proteomes" id="UP000235392"/>
    </source>
</evidence>
<gene>
    <name evidence="2" type="ORF">PCASD_21586</name>
</gene>
<feature type="region of interest" description="Disordered" evidence="1">
    <location>
        <begin position="172"/>
        <end position="208"/>
    </location>
</feature>
<dbReference type="AlphaFoldDB" id="A0A2N5UH62"/>
<dbReference type="Proteomes" id="UP000235392">
    <property type="component" value="Unassembled WGS sequence"/>
</dbReference>